<evidence type="ECO:0000256" key="1">
    <source>
        <dbReference type="ARBA" id="ARBA00023015"/>
    </source>
</evidence>
<evidence type="ECO:0000313" key="5">
    <source>
        <dbReference type="EMBL" id="SIR45127.1"/>
    </source>
</evidence>
<dbReference type="AlphaFoldDB" id="A0A1N7B191"/>
<reference evidence="6" key="1">
    <citation type="submission" date="2017-01" db="EMBL/GenBank/DDBJ databases">
        <authorList>
            <person name="Varghese N."/>
            <person name="Submissions S."/>
        </authorList>
    </citation>
    <scope>NUCLEOTIDE SEQUENCE [LARGE SCALE GENOMIC DNA]</scope>
    <source>
        <strain evidence="6">ATCC 12950</strain>
    </source>
</reference>
<dbReference type="SUPFAM" id="SSF46785">
    <property type="entry name" value="Winged helix' DNA-binding domain"/>
    <property type="match status" value="1"/>
</dbReference>
<dbReference type="STRING" id="58117.SAMN05421833_10988"/>
<dbReference type="InterPro" id="IPR036390">
    <property type="entry name" value="WH_DNA-bd_sf"/>
</dbReference>
<evidence type="ECO:0000256" key="2">
    <source>
        <dbReference type="ARBA" id="ARBA00023125"/>
    </source>
</evidence>
<dbReference type="InterPro" id="IPR008920">
    <property type="entry name" value="TF_FadR/GntR_C"/>
</dbReference>
<sequence length="232" mass="25405">MTAMADWAARLSAARPVLDRASAAELVADVLRENVIDGSLPPGTRLSEETIGNLLGVSRNTLREAFRLLSHENLLVHELHRGVFVRKLAAADVADIYAMRRILETAGVRAVVTAPREAVEEVGRHVEEGRAAAENGDWAAVGTANMRFHRAITALLASPRVDETMARLLAELRLAFHVMGELRTFHEPYLGDNARIATLLSDGDHERAERELLAYFDIAEAQLLAAYAEHAG</sequence>
<keyword evidence="6" id="KW-1185">Reference proteome</keyword>
<dbReference type="InterPro" id="IPR000524">
    <property type="entry name" value="Tscrpt_reg_HTH_GntR"/>
</dbReference>
<dbReference type="RefSeq" id="WP_030509648.1">
    <property type="nucleotide sequence ID" value="NZ_CP192071.1"/>
</dbReference>
<protein>
    <submittedName>
        <fullName evidence="5">Transcriptional regulator, GntR family</fullName>
    </submittedName>
</protein>
<dbReference type="OrthoDB" id="5243844at2"/>
<dbReference type="Pfam" id="PF07729">
    <property type="entry name" value="FCD"/>
    <property type="match status" value="1"/>
</dbReference>
<dbReference type="PROSITE" id="PS50949">
    <property type="entry name" value="HTH_GNTR"/>
    <property type="match status" value="1"/>
</dbReference>
<dbReference type="EMBL" id="FTNI01000009">
    <property type="protein sequence ID" value="SIR45127.1"/>
    <property type="molecule type" value="Genomic_DNA"/>
</dbReference>
<dbReference type="Gene3D" id="1.20.120.530">
    <property type="entry name" value="GntR ligand-binding domain-like"/>
    <property type="match status" value="1"/>
</dbReference>
<dbReference type="PANTHER" id="PTHR43537:SF45">
    <property type="entry name" value="GNTR FAMILY REGULATORY PROTEIN"/>
    <property type="match status" value="1"/>
</dbReference>
<dbReference type="Pfam" id="PF00392">
    <property type="entry name" value="GntR"/>
    <property type="match status" value="1"/>
</dbReference>
<evidence type="ECO:0000256" key="3">
    <source>
        <dbReference type="ARBA" id="ARBA00023163"/>
    </source>
</evidence>
<proteinExistence type="predicted"/>
<keyword evidence="2" id="KW-0238">DNA-binding</keyword>
<dbReference type="SMART" id="SM00345">
    <property type="entry name" value="HTH_GNTR"/>
    <property type="match status" value="1"/>
</dbReference>
<dbReference type="Gene3D" id="1.10.10.10">
    <property type="entry name" value="Winged helix-like DNA-binding domain superfamily/Winged helix DNA-binding domain"/>
    <property type="match status" value="1"/>
</dbReference>
<dbReference type="CDD" id="cd07377">
    <property type="entry name" value="WHTH_GntR"/>
    <property type="match status" value="1"/>
</dbReference>
<dbReference type="Proteomes" id="UP000186096">
    <property type="component" value="Unassembled WGS sequence"/>
</dbReference>
<accession>A0A1N7B191</accession>
<feature type="domain" description="HTH gntR-type" evidence="4">
    <location>
        <begin position="21"/>
        <end position="88"/>
    </location>
</feature>
<evidence type="ECO:0000313" key="6">
    <source>
        <dbReference type="Proteomes" id="UP000186096"/>
    </source>
</evidence>
<evidence type="ECO:0000259" key="4">
    <source>
        <dbReference type="PROSITE" id="PS50949"/>
    </source>
</evidence>
<dbReference type="SUPFAM" id="SSF48008">
    <property type="entry name" value="GntR ligand-binding domain-like"/>
    <property type="match status" value="1"/>
</dbReference>
<dbReference type="GO" id="GO:0003677">
    <property type="term" value="F:DNA binding"/>
    <property type="evidence" value="ECO:0007669"/>
    <property type="project" value="UniProtKB-KW"/>
</dbReference>
<gene>
    <name evidence="5" type="ORF">SAMN05421833_10988</name>
</gene>
<keyword evidence="1" id="KW-0805">Transcription regulation</keyword>
<dbReference type="InterPro" id="IPR036388">
    <property type="entry name" value="WH-like_DNA-bd_sf"/>
</dbReference>
<organism evidence="5 6">
    <name type="scientific">Microbispora rosea</name>
    <dbReference type="NCBI Taxonomy" id="58117"/>
    <lineage>
        <taxon>Bacteria</taxon>
        <taxon>Bacillati</taxon>
        <taxon>Actinomycetota</taxon>
        <taxon>Actinomycetes</taxon>
        <taxon>Streptosporangiales</taxon>
        <taxon>Streptosporangiaceae</taxon>
        <taxon>Microbispora</taxon>
    </lineage>
</organism>
<dbReference type="InterPro" id="IPR011711">
    <property type="entry name" value="GntR_C"/>
</dbReference>
<dbReference type="GO" id="GO:0003700">
    <property type="term" value="F:DNA-binding transcription factor activity"/>
    <property type="evidence" value="ECO:0007669"/>
    <property type="project" value="InterPro"/>
</dbReference>
<keyword evidence="3" id="KW-0804">Transcription</keyword>
<name>A0A1N7B191_9ACTN</name>
<dbReference type="SMART" id="SM00895">
    <property type="entry name" value="FCD"/>
    <property type="match status" value="1"/>
</dbReference>
<dbReference type="GeneID" id="97500782"/>
<dbReference type="PANTHER" id="PTHR43537">
    <property type="entry name" value="TRANSCRIPTIONAL REGULATOR, GNTR FAMILY"/>
    <property type="match status" value="1"/>
</dbReference>